<dbReference type="PANTHER" id="PTHR12537">
    <property type="entry name" value="RNA BINDING PROTEIN PUMILIO-RELATED"/>
    <property type="match status" value="1"/>
</dbReference>
<dbReference type="InterPro" id="IPR011989">
    <property type="entry name" value="ARM-like"/>
</dbReference>
<evidence type="ECO:0000259" key="4">
    <source>
        <dbReference type="PROSITE" id="PS50303"/>
    </source>
</evidence>
<feature type="repeat" description="Pumilio" evidence="2">
    <location>
        <begin position="436"/>
        <end position="471"/>
    </location>
</feature>
<feature type="repeat" description="Pumilio" evidence="2">
    <location>
        <begin position="328"/>
        <end position="363"/>
    </location>
</feature>
<evidence type="ECO:0000313" key="6">
    <source>
        <dbReference type="Proteomes" id="UP000008312"/>
    </source>
</evidence>
<dbReference type="OrthoDB" id="668540at2759"/>
<dbReference type="OMA" id="RVVDEWH"/>
<dbReference type="GO" id="GO:0005737">
    <property type="term" value="C:cytoplasm"/>
    <property type="evidence" value="ECO:0007669"/>
    <property type="project" value="TreeGrafter"/>
</dbReference>
<keyword evidence="1" id="KW-0677">Repeat</keyword>
<evidence type="ECO:0000256" key="3">
    <source>
        <dbReference type="SAM" id="MobiDB-lite"/>
    </source>
</evidence>
<dbReference type="PANTHER" id="PTHR12537:SF13">
    <property type="entry name" value="PUMILIO HOMOLOGY DOMAIN FAMILY MEMBER 4"/>
    <property type="match status" value="1"/>
</dbReference>
<dbReference type="InterPro" id="IPR033133">
    <property type="entry name" value="PUM-HD"/>
</dbReference>
<dbReference type="RefSeq" id="XP_012895983.1">
    <property type="nucleotide sequence ID" value="XM_013040529.1"/>
</dbReference>
<protein>
    <recommendedName>
        <fullName evidence="4">PUM-HD domain-containing protein</fullName>
    </recommendedName>
</protein>
<feature type="region of interest" description="Disordered" evidence="3">
    <location>
        <begin position="106"/>
        <end position="218"/>
    </location>
</feature>
<dbReference type="GeneID" id="24919234"/>
<feature type="compositionally biased region" description="Low complexity" evidence="3">
    <location>
        <begin position="106"/>
        <end position="119"/>
    </location>
</feature>
<feature type="repeat" description="Pumilio" evidence="2">
    <location>
        <begin position="400"/>
        <end position="435"/>
    </location>
</feature>
<feature type="repeat" description="Pumilio" evidence="2">
    <location>
        <begin position="364"/>
        <end position="399"/>
    </location>
</feature>
<feature type="compositionally biased region" description="Basic and acidic residues" evidence="3">
    <location>
        <begin position="139"/>
        <end position="171"/>
    </location>
</feature>
<dbReference type="GO" id="GO:0010608">
    <property type="term" value="P:post-transcriptional regulation of gene expression"/>
    <property type="evidence" value="ECO:0007669"/>
    <property type="project" value="TreeGrafter"/>
</dbReference>
<feature type="compositionally biased region" description="Low complexity" evidence="3">
    <location>
        <begin position="20"/>
        <end position="35"/>
    </location>
</feature>
<evidence type="ECO:0000313" key="5">
    <source>
        <dbReference type="EMBL" id="CBK21935.2"/>
    </source>
</evidence>
<dbReference type="InterPro" id="IPR033712">
    <property type="entry name" value="Pumilio_RNA-bd"/>
</dbReference>
<feature type="compositionally biased region" description="Pro residues" evidence="3">
    <location>
        <begin position="128"/>
        <end position="138"/>
    </location>
</feature>
<feature type="domain" description="PUM-HD" evidence="4">
    <location>
        <begin position="196"/>
        <end position="535"/>
    </location>
</feature>
<dbReference type="AlphaFoldDB" id="D8M1J6"/>
<feature type="repeat" description="Pumilio" evidence="2">
    <location>
        <begin position="255"/>
        <end position="290"/>
    </location>
</feature>
<evidence type="ECO:0000256" key="1">
    <source>
        <dbReference type="ARBA" id="ARBA00022737"/>
    </source>
</evidence>
<dbReference type="Proteomes" id="UP000008312">
    <property type="component" value="Unassembled WGS sequence"/>
</dbReference>
<gene>
    <name evidence="5" type="ORF">GSBLH_T00002022001</name>
</gene>
<name>D8M1J6_BLAHO</name>
<dbReference type="Gene3D" id="1.25.10.10">
    <property type="entry name" value="Leucine-rich Repeat Variant"/>
    <property type="match status" value="1"/>
</dbReference>
<organism evidence="5">
    <name type="scientific">Blastocystis hominis</name>
    <dbReference type="NCBI Taxonomy" id="12968"/>
    <lineage>
        <taxon>Eukaryota</taxon>
        <taxon>Sar</taxon>
        <taxon>Stramenopiles</taxon>
        <taxon>Bigyra</taxon>
        <taxon>Opalozoa</taxon>
        <taxon>Opalinata</taxon>
        <taxon>Blastocystidae</taxon>
        <taxon>Blastocystis</taxon>
    </lineage>
</organism>
<feature type="repeat" description="Pumilio" evidence="2">
    <location>
        <begin position="219"/>
        <end position="254"/>
    </location>
</feature>
<reference evidence="5" key="1">
    <citation type="submission" date="2010-02" db="EMBL/GenBank/DDBJ databases">
        <title>Sequencing and annotation of the Blastocystis hominis genome.</title>
        <authorList>
            <person name="Wincker P."/>
        </authorList>
    </citation>
    <scope>NUCLEOTIDE SEQUENCE</scope>
    <source>
        <strain evidence="5">Singapore isolate B</strain>
    </source>
</reference>
<dbReference type="InterPro" id="IPR001313">
    <property type="entry name" value="Pumilio_RNA-bd_rpt"/>
</dbReference>
<dbReference type="Pfam" id="PF00806">
    <property type="entry name" value="PUF"/>
    <property type="match status" value="4"/>
</dbReference>
<dbReference type="PROSITE" id="PS50302">
    <property type="entry name" value="PUM"/>
    <property type="match status" value="6"/>
</dbReference>
<feature type="region of interest" description="Disordered" evidence="3">
    <location>
        <begin position="1"/>
        <end position="59"/>
    </location>
</feature>
<feature type="compositionally biased region" description="Basic and acidic residues" evidence="3">
    <location>
        <begin position="206"/>
        <end position="218"/>
    </location>
</feature>
<dbReference type="SMART" id="SM00025">
    <property type="entry name" value="Pumilio"/>
    <property type="match status" value="8"/>
</dbReference>
<evidence type="ECO:0000256" key="2">
    <source>
        <dbReference type="PROSITE-ProRule" id="PRU00317"/>
    </source>
</evidence>
<dbReference type="PROSITE" id="PS50303">
    <property type="entry name" value="PUM_HD"/>
    <property type="match status" value="1"/>
</dbReference>
<dbReference type="EMBL" id="FN668645">
    <property type="protein sequence ID" value="CBK21935.2"/>
    <property type="molecule type" value="Genomic_DNA"/>
</dbReference>
<sequence>MGKGALNPAEPGPVGGMAGLSGADASHASHASESLNPNCSPRANTNGRLSPRPTSSSQIRVNANATINATVNATVNANVNAKSVAGAGHLGPTEPDKPAAARVLNASNAPSESSASSMSGMCVGNCPIHPPVPNAPTEPKPEPRSSRKDRDRDAKQKRASRPDSKASDDRLFQNQNQNQNQNPSQNSNQAPLQPRSKSKSKSKSRSRPDSERGQVDLKGLRDHVVDMAKNYNGCRALQQILLTASPAAVTEIFEELQSSLRELMTDPFGNYVFQMLLQVCSEERRAQILSAVRDFVIDASLNIHGTRCVQSLVQYCSSPSMIDSLFAALQGHIAHLAAHPNGNHVILRCLQSIPESFCTPLFEELVQHCIDIATHRHGCCVIQQFFLRAPPLYRNRLMNAILHEAHLLITNPFGNYVVQFVLERGRPEERELLTRSVFGHVVEYSCQKYSSNVIEKVIVLADEQVRYQIICEIVGSPHFPAILHHNFANYIIQNLFHNCGKENVFVLYDAILPFKGELGRSTGGRHILTALNAFEYFAPISAIQ</sequence>
<dbReference type="SUPFAM" id="SSF48371">
    <property type="entry name" value="ARM repeat"/>
    <property type="match status" value="1"/>
</dbReference>
<dbReference type="InterPro" id="IPR016024">
    <property type="entry name" value="ARM-type_fold"/>
</dbReference>
<feature type="compositionally biased region" description="Basic residues" evidence="3">
    <location>
        <begin position="196"/>
        <end position="205"/>
    </location>
</feature>
<dbReference type="GO" id="GO:0003729">
    <property type="term" value="F:mRNA binding"/>
    <property type="evidence" value="ECO:0007669"/>
    <property type="project" value="TreeGrafter"/>
</dbReference>
<dbReference type="Pfam" id="PF22493">
    <property type="entry name" value="PUF_NOP9"/>
    <property type="match status" value="1"/>
</dbReference>
<proteinExistence type="predicted"/>
<dbReference type="CDD" id="cd07920">
    <property type="entry name" value="Pumilio"/>
    <property type="match status" value="1"/>
</dbReference>
<feature type="compositionally biased region" description="Low complexity" evidence="3">
    <location>
        <begin position="173"/>
        <end position="189"/>
    </location>
</feature>
<dbReference type="InParanoid" id="D8M1J6"/>
<keyword evidence="6" id="KW-1185">Reference proteome</keyword>
<feature type="compositionally biased region" description="Polar residues" evidence="3">
    <location>
        <begin position="36"/>
        <end position="59"/>
    </location>
</feature>
<accession>D8M1J6</accession>